<evidence type="ECO:0000313" key="2">
    <source>
        <dbReference type="EMBL" id="KZN58726.1"/>
    </source>
</evidence>
<evidence type="ECO:0000313" key="3">
    <source>
        <dbReference type="Proteomes" id="UP000076486"/>
    </source>
</evidence>
<dbReference type="RefSeq" id="WP_063369964.1">
    <property type="nucleotide sequence ID" value="NZ_AUYC01000073.1"/>
</dbReference>
<gene>
    <name evidence="2" type="ORF">N473_04640</name>
</gene>
<dbReference type="PATRIC" id="fig|1365248.3.peg.4872"/>
<comment type="caution">
    <text evidence="2">The sequence shown here is derived from an EMBL/GenBank/DDBJ whole genome shotgun (WGS) entry which is preliminary data.</text>
</comment>
<dbReference type="EMBL" id="AUYC01000073">
    <property type="protein sequence ID" value="KZN58726.1"/>
    <property type="molecule type" value="Genomic_DNA"/>
</dbReference>
<proteinExistence type="predicted"/>
<dbReference type="AlphaFoldDB" id="A0A167HZX4"/>
<organism evidence="2 3">
    <name type="scientific">Pseudoalteromonas luteoviolacea CPMOR-1</name>
    <dbReference type="NCBI Taxonomy" id="1365248"/>
    <lineage>
        <taxon>Bacteria</taxon>
        <taxon>Pseudomonadati</taxon>
        <taxon>Pseudomonadota</taxon>
        <taxon>Gammaproteobacteria</taxon>
        <taxon>Alteromonadales</taxon>
        <taxon>Pseudoalteromonadaceae</taxon>
        <taxon>Pseudoalteromonas</taxon>
    </lineage>
</organism>
<feature type="transmembrane region" description="Helical" evidence="1">
    <location>
        <begin position="135"/>
        <end position="155"/>
    </location>
</feature>
<keyword evidence="1" id="KW-0812">Transmembrane</keyword>
<dbReference type="Proteomes" id="UP000076486">
    <property type="component" value="Unassembled WGS sequence"/>
</dbReference>
<reference evidence="2 3" key="1">
    <citation type="submission" date="2013-07" db="EMBL/GenBank/DDBJ databases">
        <title>Comparative Genomic and Metabolomic Analysis of Twelve Strains of Pseudoalteromonas luteoviolacea.</title>
        <authorList>
            <person name="Vynne N.G."/>
            <person name="Mansson M."/>
            <person name="Gram L."/>
        </authorList>
    </citation>
    <scope>NUCLEOTIDE SEQUENCE [LARGE SCALE GENOMIC DNA]</scope>
    <source>
        <strain evidence="2 3">CPMOR-1</strain>
    </source>
</reference>
<evidence type="ECO:0000256" key="1">
    <source>
        <dbReference type="SAM" id="Phobius"/>
    </source>
</evidence>
<accession>A0A167HZX4</accession>
<sequence length="170" mass="19203">MVEVFSFNNWNLSLDIGWFIFIAFILSWLISFKVGASKSSKIALTVFTISHGLSNATGSVDFDGVNYFVLEAYYLNWSLYDSATVLAIYFLHTGLKVRHSGAVKVAYALTIVNMFSYLAMHYLAFELHYTSHWFYPIYSAGINVTALLIAASLLLKFDSYRLRALCSLKS</sequence>
<protein>
    <submittedName>
        <fullName evidence="2">Uncharacterized protein</fullName>
    </submittedName>
</protein>
<feature type="transmembrane region" description="Helical" evidence="1">
    <location>
        <begin position="12"/>
        <end position="30"/>
    </location>
</feature>
<name>A0A167HZX4_9GAMM</name>
<keyword evidence="1" id="KW-0472">Membrane</keyword>
<feature type="transmembrane region" description="Helical" evidence="1">
    <location>
        <begin position="103"/>
        <end position="123"/>
    </location>
</feature>
<keyword evidence="1" id="KW-1133">Transmembrane helix</keyword>